<dbReference type="AlphaFoldDB" id="A0A0J8DGN3"/>
<dbReference type="GO" id="GO:0002949">
    <property type="term" value="P:tRNA threonylcarbamoyladenosine modification"/>
    <property type="evidence" value="ECO:0007669"/>
    <property type="project" value="InterPro"/>
</dbReference>
<sequence length="235" mass="25850">MRVIAIETSSTVASVAIVNDEKIESEIFINNKLQHSTILFPMIESILSTLSINMDSIDGVVVSGGPGSFTGLRIGVATAKGLVQGSERKFIGVSSLDSLAYQNGSFNGLMCPIVDALHDNVYTSLYKVGKNDVDRITDYDALHIDELIESLREYEERIIFIGDAVSLHREKIESIIGSRAEFSLTMNNSPRAATLGLIGIERLSKGIEDSIYSFGPVYIRKSQAEREYEKKHGKE</sequence>
<dbReference type="CDD" id="cd24032">
    <property type="entry name" value="ASKHA_NBD_TsaB"/>
    <property type="match status" value="1"/>
</dbReference>
<feature type="domain" description="Gcp-like" evidence="1">
    <location>
        <begin position="33"/>
        <end position="227"/>
    </location>
</feature>
<dbReference type="RefSeq" id="WP_048569162.1">
    <property type="nucleotide sequence ID" value="NZ_LFVU01000001.1"/>
</dbReference>
<evidence type="ECO:0000259" key="1">
    <source>
        <dbReference type="Pfam" id="PF00814"/>
    </source>
</evidence>
<accession>A0A0J8DGN3</accession>
<evidence type="ECO:0000313" key="3">
    <source>
        <dbReference type="Proteomes" id="UP000036756"/>
    </source>
</evidence>
<dbReference type="GO" id="GO:0005829">
    <property type="term" value="C:cytosol"/>
    <property type="evidence" value="ECO:0007669"/>
    <property type="project" value="TreeGrafter"/>
</dbReference>
<protein>
    <submittedName>
        <fullName evidence="2">tRNA threonylcarbamoyladenosine biosynthesis protein TsaB</fullName>
    </submittedName>
</protein>
<reference evidence="2 3" key="1">
    <citation type="submission" date="2015-06" db="EMBL/GenBank/DDBJ databases">
        <title>Draft genome sequence of the purine-degrading Clostridium cylindrosporum HC-1 (DSM 605).</title>
        <authorList>
            <person name="Poehlein A."/>
            <person name="Schiel-Bengelsdorf B."/>
            <person name="Bengelsdorf F."/>
            <person name="Daniel R."/>
            <person name="Duerre P."/>
        </authorList>
    </citation>
    <scope>NUCLEOTIDE SEQUENCE [LARGE SCALE GENOMIC DNA]</scope>
    <source>
        <strain evidence="2 3">DSM 605</strain>
    </source>
</reference>
<evidence type="ECO:0000313" key="2">
    <source>
        <dbReference type="EMBL" id="KMT23348.1"/>
    </source>
</evidence>
<gene>
    <name evidence="2" type="primary">tsaB</name>
    <name evidence="2" type="ORF">CLCY_8c00850</name>
</gene>
<dbReference type="OrthoDB" id="9784166at2"/>
<dbReference type="InterPro" id="IPR000905">
    <property type="entry name" value="Gcp-like_dom"/>
</dbReference>
<name>A0A0J8DGN3_CLOCY</name>
<dbReference type="PANTHER" id="PTHR11735">
    <property type="entry name" value="TRNA N6-ADENOSINE THREONYLCARBAMOYLTRANSFERASE"/>
    <property type="match status" value="1"/>
</dbReference>
<organism evidence="2 3">
    <name type="scientific">Clostridium cylindrosporum DSM 605</name>
    <dbReference type="NCBI Taxonomy" id="1121307"/>
    <lineage>
        <taxon>Bacteria</taxon>
        <taxon>Bacillati</taxon>
        <taxon>Bacillota</taxon>
        <taxon>Clostridia</taxon>
        <taxon>Eubacteriales</taxon>
        <taxon>Clostridiaceae</taxon>
        <taxon>Clostridium</taxon>
    </lineage>
</organism>
<proteinExistence type="predicted"/>
<dbReference type="Pfam" id="PF00814">
    <property type="entry name" value="TsaD"/>
    <property type="match status" value="1"/>
</dbReference>
<dbReference type="EMBL" id="LFVU01000001">
    <property type="protein sequence ID" value="KMT23348.1"/>
    <property type="molecule type" value="Genomic_DNA"/>
</dbReference>
<dbReference type="InterPro" id="IPR022496">
    <property type="entry name" value="T6A_TsaB"/>
</dbReference>
<comment type="caution">
    <text evidence="2">The sequence shown here is derived from an EMBL/GenBank/DDBJ whole genome shotgun (WGS) entry which is preliminary data.</text>
</comment>
<keyword evidence="3" id="KW-1185">Reference proteome</keyword>
<dbReference type="NCBIfam" id="TIGR03725">
    <property type="entry name" value="T6A_YeaZ"/>
    <property type="match status" value="1"/>
</dbReference>
<dbReference type="InterPro" id="IPR043129">
    <property type="entry name" value="ATPase_NBD"/>
</dbReference>
<dbReference type="STRING" id="1121307.CLCY_8c00850"/>
<dbReference type="SUPFAM" id="SSF53067">
    <property type="entry name" value="Actin-like ATPase domain"/>
    <property type="match status" value="2"/>
</dbReference>
<dbReference type="Proteomes" id="UP000036756">
    <property type="component" value="Unassembled WGS sequence"/>
</dbReference>
<dbReference type="PANTHER" id="PTHR11735:SF11">
    <property type="entry name" value="TRNA THREONYLCARBAMOYLADENOSINE BIOSYNTHESIS PROTEIN TSAB"/>
    <property type="match status" value="1"/>
</dbReference>
<dbReference type="Gene3D" id="3.30.420.40">
    <property type="match status" value="2"/>
</dbReference>
<dbReference type="PATRIC" id="fig|1121307.3.peg.2541"/>